<dbReference type="AlphaFoldDB" id="A0A1W1I0C1"/>
<feature type="chain" id="PRO_5013094113" description="Lipoprotein" evidence="1">
    <location>
        <begin position="19"/>
        <end position="90"/>
    </location>
</feature>
<dbReference type="Proteomes" id="UP000192042">
    <property type="component" value="Chromosome I"/>
</dbReference>
<protein>
    <recommendedName>
        <fullName evidence="4">Lipoprotein</fullName>
    </recommendedName>
</protein>
<proteinExistence type="predicted"/>
<evidence type="ECO:0000256" key="1">
    <source>
        <dbReference type="SAM" id="SignalP"/>
    </source>
</evidence>
<gene>
    <name evidence="2" type="ORF">NSJP_0276</name>
</gene>
<name>A0A1W1I0C1_9BACT</name>
<accession>A0A1W1I0C1</accession>
<evidence type="ECO:0000313" key="2">
    <source>
        <dbReference type="EMBL" id="SLM46448.1"/>
    </source>
</evidence>
<dbReference type="PROSITE" id="PS51257">
    <property type="entry name" value="PROKAR_LIPOPROTEIN"/>
    <property type="match status" value="1"/>
</dbReference>
<evidence type="ECO:0000313" key="3">
    <source>
        <dbReference type="Proteomes" id="UP000192042"/>
    </source>
</evidence>
<feature type="signal peptide" evidence="1">
    <location>
        <begin position="1"/>
        <end position="18"/>
    </location>
</feature>
<dbReference type="EMBL" id="LT828648">
    <property type="protein sequence ID" value="SLM46448.1"/>
    <property type="molecule type" value="Genomic_DNA"/>
</dbReference>
<evidence type="ECO:0008006" key="4">
    <source>
        <dbReference type="Google" id="ProtNLM"/>
    </source>
</evidence>
<dbReference type="RefSeq" id="WP_080885136.1">
    <property type="nucleotide sequence ID" value="NZ_LT828648.1"/>
</dbReference>
<organism evidence="2 3">
    <name type="scientific">Nitrospira japonica</name>
    <dbReference type="NCBI Taxonomy" id="1325564"/>
    <lineage>
        <taxon>Bacteria</taxon>
        <taxon>Pseudomonadati</taxon>
        <taxon>Nitrospirota</taxon>
        <taxon>Nitrospiria</taxon>
        <taxon>Nitrospirales</taxon>
        <taxon>Nitrospiraceae</taxon>
        <taxon>Nitrospira</taxon>
    </lineage>
</organism>
<reference evidence="2 3" key="1">
    <citation type="submission" date="2017-03" db="EMBL/GenBank/DDBJ databases">
        <authorList>
            <person name="Afonso C.L."/>
            <person name="Miller P.J."/>
            <person name="Scott M.A."/>
            <person name="Spackman E."/>
            <person name="Goraichik I."/>
            <person name="Dimitrov K.M."/>
            <person name="Suarez D.L."/>
            <person name="Swayne D.E."/>
        </authorList>
    </citation>
    <scope>NUCLEOTIDE SEQUENCE [LARGE SCALE GENOMIC DNA]</scope>
    <source>
        <strain evidence="2">Genome sequencing of Nitrospira japonica strain NJ11</strain>
    </source>
</reference>
<keyword evidence="3" id="KW-1185">Reference proteome</keyword>
<sequence length="90" mass="9510">MKSFILLLVSITSASCISAPRTEFTGSDGKLIAAVSCNGWFQTMDDCRQYANDVCSAGYEPIQLASGTDTVSKRGGLGDVPAQKLTIACR</sequence>
<dbReference type="KEGG" id="nja:NSJP_0276"/>
<keyword evidence="1" id="KW-0732">Signal</keyword>